<dbReference type="InterPro" id="IPR002048">
    <property type="entry name" value="EF_hand_dom"/>
</dbReference>
<dbReference type="Pfam" id="PF13499">
    <property type="entry name" value="EF-hand_7"/>
    <property type="match status" value="1"/>
</dbReference>
<dbReference type="InterPro" id="IPR036872">
    <property type="entry name" value="CH_dom_sf"/>
</dbReference>
<dbReference type="PANTHER" id="PTHR23169">
    <property type="entry name" value="ENVOPLAKIN"/>
    <property type="match status" value="1"/>
</dbReference>
<dbReference type="SUPFAM" id="SSF75399">
    <property type="entry name" value="Plakin repeat"/>
    <property type="match status" value="2"/>
</dbReference>
<feature type="coiled-coil region" evidence="20">
    <location>
        <begin position="2737"/>
        <end position="2792"/>
    </location>
</feature>
<reference evidence="26" key="1">
    <citation type="submission" date="2025-08" db="UniProtKB">
        <authorList>
            <consortium name="Ensembl"/>
        </authorList>
    </citation>
    <scope>IDENTIFICATION</scope>
</reference>
<dbReference type="GO" id="GO:0015629">
    <property type="term" value="C:actin cytoskeleton"/>
    <property type="evidence" value="ECO:0007669"/>
    <property type="project" value="TreeGrafter"/>
</dbReference>
<dbReference type="Gene3D" id="1.10.418.10">
    <property type="entry name" value="Calponin-like domain"/>
    <property type="match status" value="2"/>
</dbReference>
<dbReference type="FunFam" id="3.30.920.20:FF:000002">
    <property type="entry name" value="dystonin isoform X1"/>
    <property type="match status" value="1"/>
</dbReference>
<dbReference type="InterPro" id="IPR049538">
    <property type="entry name" value="PCN-like_spectrin-like_rpt"/>
</dbReference>
<evidence type="ECO:0000313" key="26">
    <source>
        <dbReference type="Ensembl" id="ENSSTUP00000114880.1"/>
    </source>
</evidence>
<dbReference type="GeneTree" id="ENSGT00940000155824"/>
<keyword evidence="12 20" id="KW-0175">Coiled coil</keyword>
<sequence>MYYSHKTNRDRVQKKTFMKWVNKHLIKVRKHITDLYEDLRDGHNLISLLEVLSGTHPHVEKDILRPREKGRMRFHRLQNVQIALDFLKQRQVKLVNIRNDDITDGNPKLTLGLIWTIILHFQISEIYVSGESGDLTAKEKLLLWSQQASEGWPGLRCTNFSSSWSDGRMFNALLHRFRPDLIDMEVVAQQSNLDNLEQAFEIAESLGVTRLLDAEDVDVPSPDEKSVITYVSSIYDAFPKIPEGGEGIAAHEVDHRWAEYRSRFSTLLQWSRQHKAIMANKNFPLDPVELKALYNEYVHFKETEIPAKELEKSRVEHLYKLLEVWMEFGRIKLPLGLHPNDLEEEWGKLILEMLEREKALRPCVSHSFPHHLSIPFLPLPLSLSLTSPPLLPRCSHHSSCPLPFSPPPSLRQDMSLVESGEAVCCERELGLYLQDCEVLIRQLNLDLNILRDEKYYQVEQLAFRASCLHEELVSLRLQCSSVYRKGHFSPVTGGDRTAPRGSDSGLSLSTGAQTLLGAVGVVGVMGAALLRRPMSRSQLVAMSSSEDEGSLRFVYELLGWVEETQDVLERAEWGADLPSVEQNLQDHQNIHTAVEELLHSLKEARNYQTKVSPNFKSSYSDTLAKLEHLYCKLLELSSWRLRCLESLHAFVCRCTEELIWLNEREEEELAYDWSQNNTNVNTKRELYAEMRSELEEKQEVMHSLQETADRLCQENHPAKQTVEAYSAALQTQWQWVRQLCVCVEQHLKDNTTYFQFVSDARDCETYLRQLQDTIKRQYTCDKNSRLGKLEDLLQDSMEEKEQLIEYRSSVASLVGRAKTVVQLRPRSAESTLGSTTPIRAICDYRQIEITISRGEECVLGDNSQRTKWKVISPSGNEAMVPSVCFTVPPPNQEAMDTASRMEQLYQNVMSLWHNLHVSMKSVVSWHYLQKDIRTVSSWSLDTVRHTVLTLRVNIQKDESVSRSYLSELQNIKLRLEEAEQRLMRGIQTPPPSNRSGDGTNPYSRCQKLQSDLDGLRTSLGEVSRRCGSFFEEKPASSSVPVLRSELNLAVEKIDRLHNLSSVYLHKWVGLDVLMYSLQAAESQVKRYENRLSEEDIVPVDTNAIQALREQLGTWQSELEDQEGVFNSLQSAVQKAREAGSQLNRLHPDLGDGWLDGWIDVTRIRICVRQDYELQLMTFRAFVESTQKSTGKRRRMHSSSDTITQEFMDLRTRYTALVTLTTQHVKYISDALRRLEEEEVLYVSLFVSFSFSLLVSSTFLCVGQIYCLYRQSVSIIKRLSSRLSPEERAQVTSQMDELTATYSQLCDSSTAQLQQLVQQQAKEEQRKVDQSAIGGVIDLGTMETVPVFQAARRGLIDLDTCHVLLEAQLTMGGLFQPDSPVSLSLEEGLNCGLIDSHISQSLSELESALHLVDQTEQLEGQLLPVAAAMEAGLIKEEVGLRILELQINTGGLRELGEGRLTLNSAGEMGLLTPRVYTKLGSRVNRRELIDPNTADKLNLDELQQRCILSDDTGLYLLPVKQHPGGTVCLRSGRKVGIFRAVQEGLIDRQVTVRLLEAQLFAGGISDPRSGHLLTVNEAVHHNLMDQDLACAMLTRQLQSGGILDPVTGDRLGVEEAIQTDLLSPHLALLVLESLWAFMGMLWPESGELLPIAEALQQGVISGELALNILRQRHAIGALYLPETPKVVSLNQAKEVLEPKVAEILKEIQIPDVLHNMNQSGSPKLNRLIWGSTGTSHPPSLSPASSPGLNCDPSFLEKMAPEEQAHHRLLFHLMTHSYVDAHSGQRLVLLEPELVELAKAAAGLINVDPIPGVVEEGMSLTTERQECMEVVPDVSLPDTLQTREIGKHTHPILQVLYCTLFLCTFKCPITDLCSDSANTLLHVQLFLSSFSTFFFLPQELQSSLSARSNDVNTVAFDIQVFISERAQDLAPEQSRHLLGQLQQLQRGFHRASGQAHAKTDALAAQREREEERQRRREEKEEEEKERERERESAREREVCKPLAMLHSPIGVAELQQLQAQQAQLMQVSQNARSLLDQPDSAVPAEEKRRLRDQLDQLQTQHQEKLRSCQERLRRSEALKDELAKFLQEHGGLGTWLEQSEGELCSLGEGETDAQGLKGRLEEHKKVYVLAEDVICHKADLRFVSISGQKVLDSVQGALEKVGGSDPALEETKQLVTDKLQDANHRYIALHTKELLSRQGSVEATCDSVSKLLQSSDASTASGLQGSLESLTQSYAAAQAKQAEREAELRGLLPKLENYERLSTDLQGFTQTCLRALSPAGQPDRSVEDYRQTIEVRGWMIDINSRWEKANEAAVQRQVELETCADRLGSFATAASQLGPWLKEKELMMSVLGPLSIDPNMLNTQNQQVQFMLREFDTRRPQFDQLTQAAEGILSPSGGDSSPQDAKDLAEVRSELGSISQQWDDLTQRLSRRSEHIDQAQGTSERYQALLKNLSVNVGALGERLDSQASLSAQPEALKRRLQETGEIRSELEQRREELGEAEKLCGELSAIVVEPYLRDELKKRLESVSSPLRSLEERAGELNVLHQNISALSSTQQFQQMFEELRSWLDNQSGQRDSTADSLPCQSEAIRTLLAQQDELHRGVASQRGPYELIQAEGASLLASLPAGGEERSALLSRLTDLRRDWDELNQCITERQNRLKSTLTKAESYQQHRAELTPWVAECEEREADIQLSLDPAALDEALQKARQLGLDLERRRPLLEALNIAADQLLEHCRVGEEDVRDEKAQLNRRVDGLAENLQNRVSQLEELAGRLKEFEDGRQAVERRLEAARHQIEVQDALGPQACSNKSLERLRSQQETLHSLQPQVAYLRDLAQGLVQDAPHTAGGGGEGGQRLEQQIEKCCSTLETRLQGVGEVQSSVRDLFSHLADLDDELDSLSPVGRDADSLASQADAVHAFLARLATLRSELEGHGGDCTAMLRREGSSPDLLALRRETEALSRQAGKLSERGQARMGQIEVAAEKVGEFYAKVAELQGLLRRAEEGLNAQGVVGTEVETIKQQLHEFKVKTSLIIQPKLQRVNAVGQGLIQSAAKHTDTQALEHDLETTNLRWNSLNKRVAERIAQLQEALLHCGKFQDALEPLLSWLSDTEELVANQKPPSAEYRVVKAQIQEQKLLQRLLDDRRATFQMIQGEGERIAATAETQDRDKIQKQLESLGERWGELLEKARCQLEELQTLALQFHEAVEPLGEWLSATERRLSTAEPMGTQTSKITQQITKHKVTGAEVDRLQALGQSLAPLSCAADRDWLGERVGAVRLGHSELSDWCQRRAVMLEQALANAQLFGEDEVEVLNWLAEVGQRLGQVSVQSYQPGVLTQQHKHTLSLNEEIVSRKKQVDQAIKNGQALLKQTTGEEVLLIQEKLDGIKSRYAEMTGGSSKALRTLEQALQLSTRFASAHDDLNQWLDKVEAELNVMEPDATPAYQDRQKELKCVSAEKRLVLDTVNEVGNALLDLVPWRAREGLDRLVADANQRYRTAAETITQRVKLVQAAIQRSQQYEEAVDAELTWAGETDRKLSSLGPLSLEPDVTVAQLQVQRAFNIDIIRHKDTLPNVNHSNPFSSPLSPQEKTDSLSARYEAVSQQHQERFSALEQAQVLVARFWETQEDLEPWLGETETLIAQLPPPAIDTEALRLQQEQMRLLRESIAEHKPHIDKLLKIGPQLAALSHQEGATVRKRYSDAEKRYVAIKEVVKGRATTLDEAVSQSAQFHDKMDPLLETLEGAVQRLRSPPPVAAEADKIREQLADHKATGLELDKLLPSFSALCARGEELISRAAHDDPAAQAVRSRLLRLRSLWDEIRQRAEEREGKLTDVLDLAGKFWADMAALLSTLRDSQDIVRELEDPGVDPSLIKQQIEAAEAIKAETDGLREELEFVRTLGADLIFACGETEKPEVKKTIDEMNAAWEGLNRTWRERMERLEEAMTASVQYQDALQSMFDYLDNAVIKLCDMSTVGTDLGTVKQQIEELKQYKVEVYQQQIDMEKLCHQGELLLKKVSDQTDRDMIQEPITELRHLWDNLGDKITHRQHKLEGALLALGQFQHALSELQSWLSHTHATLDTQRPINSDPKAIEIELAKHHVLRNDVLSHRSTVETVNTAGAELLESSPGDEANHLRDQLDHLNRGWENLLLKTQDRQKLLEAALHQAEGFHGELEEFLQWLRRTESQLSAAKPTGGLPETAREQLQQHLVILGIHSMILQSMLLSRGGEEGGPGAGTTQTQQNLTLLQSKWASLNTKMDDRRAKLDEAVSLATGFQSSLQDTINWLTQAEQTLNMAQPPSLILDTVLFQIDEHKVFVNEVNTHREQVLALEKAGSQLRFASIKQDVVLIKNLLLSVQARWDKLVQRSLDRGRHLDEARKRAKQFHEAWRKLSDWLEEAESRLDSELEISNEPDKIKVQLTKHKEFQKALGSKQPVYDTTVRSGKAMRDKAMLPEDTQKLDHLLGEVRDKWDTVCGKSVERQHKLEEALLFSGQFAEALQALVDWLYRVEPQLAEDLPVHGDLDLVSNLMDSHKAFQKELGKRTTSVHALKRSARELMETGRDDTAWVKVQLQELSNRWDTVCALSVTKQTRLQQALKQAEEFRTAVQLLLEWLSEAEQTLRFRGVLPEEAETLQALLHTHRNFMATVEEKRTDVNRAAGQGEAILTACQADCITTIKHWITIIRARFEEVLTWAKQHEQRLETALTELLNNATLLEELLSWLQWAETTLVQRDGETLPQDIPQLKTLITEHQVFMEEMTRKQPDVDKVTKTYKRKPAEPPSSLAERRGAAMQVAGGNPRLTQLCSRWQQVWLLALDRQRKLNDALDRLEELKEFASFDFDVWRKKYMRWMNHKKSRVMDFFRRIDKDQDGKITRQEFIDGILASKFPTSRLEMTAVADIFDQDGDGYIDYYEFVAALHPNKDAYRPTTDADKIEDEVTRQVAQCKCAKRFQVEQIGENKYRFFLGNQFGDSQQLRLVRILRSTVMVRVGGGWMALDEFLVKNDPCRVQHPGLKILRSDSSSTISSRIARGRTNLELREKFILPEGASQGLAAFRSRGRRSKPGSRTASPTRSSSSASHSAHSCASLPSTPATPTASSRVSAPKPLPFSGSKLKRPTFHSSRGSLTGENGGATPTSTKPGRTDPRRTPSGASGAASRAGSRAGSRASSRRGSDASDASELLETRSACSDTSDTPRRPGAAKPSKIPTISKKAPSPKTPTSGKK</sequence>
<dbReference type="CDD" id="cd21188">
    <property type="entry name" value="CH_PLEC-like_rpt1"/>
    <property type="match status" value="1"/>
</dbReference>
<dbReference type="PROSITE" id="PS50222">
    <property type="entry name" value="EF_HAND_2"/>
    <property type="match status" value="2"/>
</dbReference>
<dbReference type="GO" id="GO:0003779">
    <property type="term" value="F:actin binding"/>
    <property type="evidence" value="ECO:0007669"/>
    <property type="project" value="UniProtKB-KW"/>
</dbReference>
<dbReference type="SMART" id="SM00150">
    <property type="entry name" value="SPEC"/>
    <property type="match status" value="22"/>
</dbReference>
<keyword evidence="9" id="KW-0677">Repeat</keyword>
<dbReference type="Ensembl" id="ENSSTUT00000122921.1">
    <property type="protein sequence ID" value="ENSSTUP00000114880.1"/>
    <property type="gene ID" value="ENSSTUG00000046342.1"/>
</dbReference>
<dbReference type="SMART" id="SM00033">
    <property type="entry name" value="CH"/>
    <property type="match status" value="2"/>
</dbReference>
<evidence type="ECO:0000256" key="3">
    <source>
        <dbReference type="ARBA" id="ARBA00022443"/>
    </source>
</evidence>
<dbReference type="InterPro" id="IPR001589">
    <property type="entry name" value="Actinin_actin-bd_CS"/>
</dbReference>
<evidence type="ECO:0000259" key="24">
    <source>
        <dbReference type="PROSITE" id="PS50222"/>
    </source>
</evidence>
<evidence type="ECO:0000256" key="21">
    <source>
        <dbReference type="SAM" id="MobiDB-lite"/>
    </source>
</evidence>
<dbReference type="InterPro" id="IPR003108">
    <property type="entry name" value="GAR_dom"/>
</dbReference>
<evidence type="ECO:0000256" key="7">
    <source>
        <dbReference type="ARBA" id="ARBA00022701"/>
    </source>
</evidence>
<feature type="coiled-coil region" evidence="20">
    <location>
        <begin position="1070"/>
        <end position="1138"/>
    </location>
</feature>
<evidence type="ECO:0000256" key="17">
    <source>
        <dbReference type="ARBA" id="ARBA00060457"/>
    </source>
</evidence>
<dbReference type="FunFam" id="1.20.58.60:FF:000014">
    <property type="entry name" value="microtubule-actin cross-linking factor 1"/>
    <property type="match status" value="1"/>
</dbReference>
<dbReference type="GO" id="GO:0031965">
    <property type="term" value="C:nuclear membrane"/>
    <property type="evidence" value="ECO:0007669"/>
    <property type="project" value="UniProtKB-SubCell"/>
</dbReference>
<dbReference type="Gene3D" id="3.30.920.20">
    <property type="entry name" value="Gas2-like domain"/>
    <property type="match status" value="1"/>
</dbReference>
<dbReference type="FunFam" id="1.20.58.60:FF:000016">
    <property type="entry name" value="Microtubule-actin cross-linking factor 1"/>
    <property type="match status" value="1"/>
</dbReference>
<evidence type="ECO:0000256" key="19">
    <source>
        <dbReference type="PROSITE-ProRule" id="PRU00192"/>
    </source>
</evidence>
<feature type="region of interest" description="Disordered" evidence="21">
    <location>
        <begin position="5044"/>
        <end position="5215"/>
    </location>
</feature>
<keyword evidence="3 19" id="KW-0728">SH3 domain</keyword>
<feature type="domain" description="Calponin-homology (CH)" evidence="23">
    <location>
        <begin position="135"/>
        <end position="239"/>
    </location>
</feature>
<dbReference type="GO" id="GO:0045296">
    <property type="term" value="F:cadherin binding"/>
    <property type="evidence" value="ECO:0007669"/>
    <property type="project" value="TreeGrafter"/>
</dbReference>
<feature type="coiled-coil region" evidence="20">
    <location>
        <begin position="961"/>
        <end position="988"/>
    </location>
</feature>
<dbReference type="FunFam" id="1.10.238.10:FF:000013">
    <property type="entry name" value="Microtubule-actin cross-linking factor 1"/>
    <property type="match status" value="1"/>
</dbReference>
<keyword evidence="13" id="KW-0472">Membrane</keyword>
<feature type="compositionally biased region" description="Polar residues" evidence="21">
    <location>
        <begin position="5110"/>
        <end position="5131"/>
    </location>
</feature>
<keyword evidence="4" id="KW-0963">Cytoplasm</keyword>
<evidence type="ECO:0000256" key="12">
    <source>
        <dbReference type="ARBA" id="ARBA00023054"/>
    </source>
</evidence>
<feature type="compositionally biased region" description="Low complexity" evidence="21">
    <location>
        <begin position="5141"/>
        <end position="5158"/>
    </location>
</feature>
<keyword evidence="11" id="KW-1133">Transmembrane helix</keyword>
<dbReference type="GO" id="GO:0008017">
    <property type="term" value="F:microtubule binding"/>
    <property type="evidence" value="ECO:0007669"/>
    <property type="project" value="InterPro"/>
</dbReference>
<keyword evidence="6" id="KW-0812">Transmembrane</keyword>
<dbReference type="SMART" id="SM00243">
    <property type="entry name" value="GAS2"/>
    <property type="match status" value="1"/>
</dbReference>
<dbReference type="GO" id="GO:0042060">
    <property type="term" value="P:wound healing"/>
    <property type="evidence" value="ECO:0007669"/>
    <property type="project" value="TreeGrafter"/>
</dbReference>
<dbReference type="GO" id="GO:0005882">
    <property type="term" value="C:intermediate filament"/>
    <property type="evidence" value="ECO:0007669"/>
    <property type="project" value="TreeGrafter"/>
</dbReference>
<dbReference type="InterPro" id="IPR041615">
    <property type="entry name" value="Desmoplakin_SH3"/>
</dbReference>
<feature type="compositionally biased region" description="Polar residues" evidence="21">
    <location>
        <begin position="3568"/>
        <end position="3582"/>
    </location>
</feature>
<dbReference type="SUPFAM" id="SSF143575">
    <property type="entry name" value="GAS2 domain-like"/>
    <property type="match status" value="1"/>
</dbReference>
<evidence type="ECO:0000256" key="18">
    <source>
        <dbReference type="ARBA" id="ARBA00060498"/>
    </source>
</evidence>
<dbReference type="PANTHER" id="PTHR23169:SF25">
    <property type="entry name" value="MICROTUBULE-ACTIN CROSS-LINKING FACTOR 1, ISOFORMS 1_2_3_4_5"/>
    <property type="match status" value="1"/>
</dbReference>
<keyword evidence="15" id="KW-0206">Cytoskeleton</keyword>
<evidence type="ECO:0000256" key="9">
    <source>
        <dbReference type="ARBA" id="ARBA00022737"/>
    </source>
</evidence>
<dbReference type="SMART" id="SM00250">
    <property type="entry name" value="PLEC"/>
    <property type="match status" value="9"/>
</dbReference>
<feature type="domain" description="GAR" evidence="25">
    <location>
        <begin position="4921"/>
        <end position="4999"/>
    </location>
</feature>
<dbReference type="InterPro" id="IPR018247">
    <property type="entry name" value="EF_Hand_1_Ca_BS"/>
</dbReference>
<organism evidence="26 27">
    <name type="scientific">Salmo trutta</name>
    <name type="common">Brown trout</name>
    <dbReference type="NCBI Taxonomy" id="8032"/>
    <lineage>
        <taxon>Eukaryota</taxon>
        <taxon>Metazoa</taxon>
        <taxon>Chordata</taxon>
        <taxon>Craniata</taxon>
        <taxon>Vertebrata</taxon>
        <taxon>Euteleostomi</taxon>
        <taxon>Actinopterygii</taxon>
        <taxon>Neopterygii</taxon>
        <taxon>Teleostei</taxon>
        <taxon>Protacanthopterygii</taxon>
        <taxon>Salmoniformes</taxon>
        <taxon>Salmonidae</taxon>
        <taxon>Salmoninae</taxon>
        <taxon>Salmo</taxon>
    </lineage>
</organism>
<reference evidence="26" key="2">
    <citation type="submission" date="2025-09" db="UniProtKB">
        <authorList>
            <consortium name="Ensembl"/>
        </authorList>
    </citation>
    <scope>IDENTIFICATION</scope>
</reference>
<dbReference type="Pfam" id="PF21097">
    <property type="entry name" value="SR_plectin_7"/>
    <property type="match status" value="1"/>
</dbReference>
<evidence type="ECO:0000256" key="4">
    <source>
        <dbReference type="ARBA" id="ARBA00022490"/>
    </source>
</evidence>
<dbReference type="InterPro" id="IPR036534">
    <property type="entry name" value="GAR_dom_sf"/>
</dbReference>
<dbReference type="Pfam" id="PF02187">
    <property type="entry name" value="GAS2"/>
    <property type="match status" value="1"/>
</dbReference>
<dbReference type="InterPro" id="IPR001101">
    <property type="entry name" value="Plectin_repeat"/>
</dbReference>
<comment type="subcellular location">
    <subcellularLocation>
        <location evidence="1">Cytoplasm</location>
        <location evidence="1">Cytoskeleton</location>
    </subcellularLocation>
    <subcellularLocation>
        <location evidence="17">Endomembrane system</location>
        <topology evidence="17">Single-pass type IV membrane protein</topology>
        <orientation evidence="17">Cytoplasmic side</orientation>
    </subcellularLocation>
    <subcellularLocation>
        <location evidence="2">Nucleus membrane</location>
        <topology evidence="2">Single-pass membrane protein</topology>
        <orientation evidence="2">Cytoplasmic side</orientation>
    </subcellularLocation>
    <subcellularLocation>
        <location evidence="18">Nucleus membrane</location>
        <topology evidence="18">Single-pass type IV membrane protein</topology>
    </subcellularLocation>
</comment>
<evidence type="ECO:0000259" key="25">
    <source>
        <dbReference type="PROSITE" id="PS51460"/>
    </source>
</evidence>
<dbReference type="Gene3D" id="1.10.238.10">
    <property type="entry name" value="EF-hand"/>
    <property type="match status" value="1"/>
</dbReference>
<evidence type="ECO:0000256" key="16">
    <source>
        <dbReference type="ARBA" id="ARBA00023242"/>
    </source>
</evidence>
<feature type="compositionally biased region" description="Basic and acidic residues" evidence="21">
    <location>
        <begin position="1963"/>
        <end position="1976"/>
    </location>
</feature>
<dbReference type="PROSITE" id="PS51460">
    <property type="entry name" value="GAR"/>
    <property type="match status" value="1"/>
</dbReference>
<evidence type="ECO:0000259" key="23">
    <source>
        <dbReference type="PROSITE" id="PS50021"/>
    </source>
</evidence>
<dbReference type="CDD" id="cd00176">
    <property type="entry name" value="SPEC"/>
    <property type="match status" value="12"/>
</dbReference>
<dbReference type="Pfam" id="PF00307">
    <property type="entry name" value="CH"/>
    <property type="match status" value="2"/>
</dbReference>
<feature type="domain" description="SH3" evidence="22">
    <location>
        <begin position="833"/>
        <end position="890"/>
    </location>
</feature>
<dbReference type="SMART" id="SM00054">
    <property type="entry name" value="EFh"/>
    <property type="match status" value="2"/>
</dbReference>
<keyword evidence="16" id="KW-0539">Nucleus</keyword>
<gene>
    <name evidence="26" type="primary">MACF1</name>
</gene>
<dbReference type="GO" id="GO:0005198">
    <property type="term" value="F:structural molecule activity"/>
    <property type="evidence" value="ECO:0007669"/>
    <property type="project" value="TreeGrafter"/>
</dbReference>
<feature type="domain" description="Calponin-homology (CH)" evidence="23">
    <location>
        <begin position="11"/>
        <end position="122"/>
    </location>
</feature>
<dbReference type="PROSITE" id="PS00020">
    <property type="entry name" value="ACTININ_2"/>
    <property type="match status" value="1"/>
</dbReference>
<evidence type="ECO:0000256" key="20">
    <source>
        <dbReference type="SAM" id="Coils"/>
    </source>
</evidence>
<dbReference type="Gene3D" id="1.20.58.60">
    <property type="match status" value="24"/>
</dbReference>
<dbReference type="GO" id="GO:0005737">
    <property type="term" value="C:cytoplasm"/>
    <property type="evidence" value="ECO:0007669"/>
    <property type="project" value="UniProtKB-ARBA"/>
</dbReference>
<evidence type="ECO:0000256" key="10">
    <source>
        <dbReference type="ARBA" id="ARBA00022837"/>
    </source>
</evidence>
<dbReference type="FunFam" id="1.20.58.60:FF:000048">
    <property type="entry name" value="microtubule-actin cross-linking factor 1 isoform X3"/>
    <property type="match status" value="1"/>
</dbReference>
<proteinExistence type="predicted"/>
<dbReference type="SUPFAM" id="SSF47576">
    <property type="entry name" value="Calponin-homology domain, CH-domain"/>
    <property type="match status" value="1"/>
</dbReference>
<dbReference type="FunFam" id="1.20.58.60:FF:000012">
    <property type="entry name" value="Microtubule-actin cross-linking factor 1"/>
    <property type="match status" value="1"/>
</dbReference>
<accession>A0A674F4L5</accession>
<keyword evidence="27" id="KW-1185">Reference proteome</keyword>
<dbReference type="FunFam" id="1.20.58.60:FF:000008">
    <property type="entry name" value="microtubule-actin cross-linking factor 1"/>
    <property type="match status" value="1"/>
</dbReference>
<dbReference type="GO" id="GO:0032886">
    <property type="term" value="P:regulation of microtubule-based process"/>
    <property type="evidence" value="ECO:0007669"/>
    <property type="project" value="TreeGrafter"/>
</dbReference>
<evidence type="ECO:0000256" key="15">
    <source>
        <dbReference type="ARBA" id="ARBA00023212"/>
    </source>
</evidence>
<dbReference type="PROSITE" id="PS50021">
    <property type="entry name" value="CH"/>
    <property type="match status" value="2"/>
</dbReference>
<dbReference type="PROSITE" id="PS50002">
    <property type="entry name" value="SH3"/>
    <property type="match status" value="1"/>
</dbReference>
<dbReference type="SUPFAM" id="SSF46966">
    <property type="entry name" value="Spectrin repeat"/>
    <property type="match status" value="20"/>
</dbReference>
<dbReference type="GO" id="GO:0005509">
    <property type="term" value="F:calcium ion binding"/>
    <property type="evidence" value="ECO:0007669"/>
    <property type="project" value="InterPro"/>
</dbReference>
<protein>
    <submittedName>
        <fullName evidence="26">Microtubule actin crosslinking factor 1</fullName>
    </submittedName>
</protein>
<dbReference type="GO" id="GO:0045104">
    <property type="term" value="P:intermediate filament cytoskeleton organization"/>
    <property type="evidence" value="ECO:0007669"/>
    <property type="project" value="InterPro"/>
</dbReference>
<evidence type="ECO:0000256" key="14">
    <source>
        <dbReference type="ARBA" id="ARBA00023203"/>
    </source>
</evidence>
<dbReference type="FunFam" id="1.10.418.10:FF:000099">
    <property type="entry name" value="Nuclear anchorage protein 1"/>
    <property type="match status" value="1"/>
</dbReference>
<dbReference type="Pfam" id="PF00681">
    <property type="entry name" value="Plectin"/>
    <property type="match status" value="3"/>
</dbReference>
<evidence type="ECO:0000256" key="11">
    <source>
        <dbReference type="ARBA" id="ARBA00022989"/>
    </source>
</evidence>
<evidence type="ECO:0000256" key="13">
    <source>
        <dbReference type="ARBA" id="ARBA00023136"/>
    </source>
</evidence>
<dbReference type="GO" id="GO:0005886">
    <property type="term" value="C:plasma membrane"/>
    <property type="evidence" value="ECO:0007669"/>
    <property type="project" value="UniProtKB-SubCell"/>
</dbReference>
<dbReference type="Proteomes" id="UP000472277">
    <property type="component" value="Chromosome 34"/>
</dbReference>
<evidence type="ECO:0000313" key="27">
    <source>
        <dbReference type="Proteomes" id="UP000472277"/>
    </source>
</evidence>
<dbReference type="Pfam" id="PF21020">
    <property type="entry name" value="Spectrin_4"/>
    <property type="match status" value="1"/>
</dbReference>
<dbReference type="FunFam" id="1.10.418.10:FF:000048">
    <property type="entry name" value="Short stop, isoform B"/>
    <property type="match status" value="1"/>
</dbReference>
<dbReference type="InterPro" id="IPR001715">
    <property type="entry name" value="CH_dom"/>
</dbReference>
<dbReference type="FunFam" id="1.20.58.60:FF:000009">
    <property type="entry name" value="dystonin isoform X1"/>
    <property type="match status" value="1"/>
</dbReference>
<dbReference type="Pfam" id="PF17902">
    <property type="entry name" value="SH3_10"/>
    <property type="match status" value="1"/>
</dbReference>
<evidence type="ECO:0000256" key="8">
    <source>
        <dbReference type="ARBA" id="ARBA00022723"/>
    </source>
</evidence>
<dbReference type="InterPro" id="IPR002017">
    <property type="entry name" value="Spectrin_repeat"/>
</dbReference>
<evidence type="ECO:0000256" key="2">
    <source>
        <dbReference type="ARBA" id="ARBA00004528"/>
    </source>
</evidence>
<evidence type="ECO:0000256" key="6">
    <source>
        <dbReference type="ARBA" id="ARBA00022692"/>
    </source>
</evidence>
<feature type="compositionally biased region" description="Basic and acidic residues" evidence="21">
    <location>
        <begin position="1983"/>
        <end position="1994"/>
    </location>
</feature>
<dbReference type="Gene3D" id="3.90.1290.10">
    <property type="entry name" value="Plakin repeat"/>
    <property type="match status" value="2"/>
</dbReference>
<feature type="domain" description="EF-hand" evidence="24">
    <location>
        <begin position="4845"/>
        <end position="4880"/>
    </location>
</feature>
<dbReference type="GO" id="GO:0005874">
    <property type="term" value="C:microtubule"/>
    <property type="evidence" value="ECO:0007669"/>
    <property type="project" value="UniProtKB-KW"/>
</dbReference>
<dbReference type="FunFam" id="1.20.58.60:FF:000001">
    <property type="entry name" value="Microtubule-actin cross-linking factor 1"/>
    <property type="match status" value="3"/>
</dbReference>
<dbReference type="InterPro" id="IPR001452">
    <property type="entry name" value="SH3_domain"/>
</dbReference>
<feature type="coiled-coil region" evidence="20">
    <location>
        <begin position="680"/>
        <end position="714"/>
    </location>
</feature>
<feature type="region of interest" description="Disordered" evidence="21">
    <location>
        <begin position="1947"/>
        <end position="1994"/>
    </location>
</feature>
<dbReference type="PROSITE" id="PS00018">
    <property type="entry name" value="EF_HAND_1"/>
    <property type="match status" value="2"/>
</dbReference>
<keyword evidence="5" id="KW-0597">Phosphoprotein</keyword>
<dbReference type="Gene3D" id="2.30.30.40">
    <property type="entry name" value="SH3 Domains"/>
    <property type="match status" value="1"/>
</dbReference>
<keyword evidence="8" id="KW-0479">Metal-binding</keyword>
<name>A0A674F4L5_SALTR</name>
<keyword evidence="7" id="KW-0493">Microtubule</keyword>
<dbReference type="GO" id="GO:0051893">
    <property type="term" value="P:regulation of focal adhesion assembly"/>
    <property type="evidence" value="ECO:0007669"/>
    <property type="project" value="TreeGrafter"/>
</dbReference>
<dbReference type="SUPFAM" id="SSF47473">
    <property type="entry name" value="EF-hand"/>
    <property type="match status" value="1"/>
</dbReference>
<evidence type="ECO:0000256" key="5">
    <source>
        <dbReference type="ARBA" id="ARBA00022553"/>
    </source>
</evidence>
<keyword evidence="10" id="KW-0106">Calcium</keyword>
<evidence type="ECO:0000259" key="22">
    <source>
        <dbReference type="PROSITE" id="PS50002"/>
    </source>
</evidence>
<dbReference type="CDD" id="cd00051">
    <property type="entry name" value="EFh"/>
    <property type="match status" value="1"/>
</dbReference>
<dbReference type="Pfam" id="PF00435">
    <property type="entry name" value="Spectrin"/>
    <property type="match status" value="13"/>
</dbReference>
<feature type="domain" description="EF-hand" evidence="24">
    <location>
        <begin position="4881"/>
        <end position="4916"/>
    </location>
</feature>
<keyword evidence="14" id="KW-0009">Actin-binding</keyword>
<dbReference type="InterPro" id="IPR011992">
    <property type="entry name" value="EF-hand-dom_pair"/>
</dbReference>
<evidence type="ECO:0000256" key="1">
    <source>
        <dbReference type="ARBA" id="ARBA00004245"/>
    </source>
</evidence>
<feature type="region of interest" description="Disordered" evidence="21">
    <location>
        <begin position="3568"/>
        <end position="3587"/>
    </location>
</feature>
<dbReference type="InterPro" id="IPR043197">
    <property type="entry name" value="Plakin"/>
</dbReference>
<dbReference type="Pfam" id="PF21019">
    <property type="entry name" value="Spectrin_3"/>
    <property type="match status" value="1"/>
</dbReference>
<feature type="compositionally biased region" description="Low complexity" evidence="21">
    <location>
        <begin position="5056"/>
        <end position="5081"/>
    </location>
</feature>
<feature type="compositionally biased region" description="Polar residues" evidence="21">
    <location>
        <begin position="5082"/>
        <end position="5092"/>
    </location>
</feature>
<dbReference type="InterPro" id="IPR035915">
    <property type="entry name" value="Plakin_repeat_sf"/>
</dbReference>
<dbReference type="InterPro" id="IPR018159">
    <property type="entry name" value="Spectrin/alpha-actinin"/>
</dbReference>